<evidence type="ECO:0000256" key="2">
    <source>
        <dbReference type="ARBA" id="ARBA00022448"/>
    </source>
</evidence>
<evidence type="ECO:0000313" key="11">
    <source>
        <dbReference type="EMBL" id="EKZ1928385.1"/>
    </source>
</evidence>
<feature type="transmembrane region" description="Helical" evidence="10">
    <location>
        <begin position="84"/>
        <end position="103"/>
    </location>
</feature>
<dbReference type="GeneID" id="86937785"/>
<reference evidence="13" key="4">
    <citation type="submission" date="2020-11" db="EMBL/GenBank/DDBJ databases">
        <title>Enhanced detection system for hospital associated transmission using whole genome sequencing surveillance.</title>
        <authorList>
            <person name="Harrison L.H."/>
            <person name="Van Tyne D."/>
            <person name="Marsh J.W."/>
            <person name="Griffith M.P."/>
            <person name="Snyder D.J."/>
            <person name="Cooper V.S."/>
            <person name="Mustapha M."/>
        </authorList>
    </citation>
    <scope>NUCLEOTIDE SEQUENCE</scope>
    <source>
        <strain evidence="14">STEN00091</strain>
        <strain evidence="13">STEN00092</strain>
    </source>
</reference>
<feature type="transmembrane region" description="Helical" evidence="10">
    <location>
        <begin position="58"/>
        <end position="78"/>
    </location>
</feature>
<keyword evidence="4 9" id="KW-0812">Transmembrane</keyword>
<evidence type="ECO:0000313" key="23">
    <source>
        <dbReference type="Proteomes" id="UP000596095"/>
    </source>
</evidence>
<evidence type="ECO:0000313" key="16">
    <source>
        <dbReference type="EMBL" id="MDZ5762868.1"/>
    </source>
</evidence>
<dbReference type="EMBL" id="JZRZ01000028">
    <property type="protein sequence ID" value="KKD56869.1"/>
    <property type="molecule type" value="Genomic_DNA"/>
</dbReference>
<evidence type="ECO:0000313" key="21">
    <source>
        <dbReference type="Proteomes" id="UP000243478"/>
    </source>
</evidence>
<dbReference type="EMBL" id="RXLZ01000035">
    <property type="protein sequence ID" value="RTQ88496.1"/>
    <property type="molecule type" value="Genomic_DNA"/>
</dbReference>
<dbReference type="Proteomes" id="UP000092125">
    <property type="component" value="Unassembled WGS sequence"/>
</dbReference>
<dbReference type="EMBL" id="LYVI01000002">
    <property type="protein sequence ID" value="OBU62880.1"/>
    <property type="molecule type" value="Genomic_DNA"/>
</dbReference>
<dbReference type="NCBIfam" id="NF008512">
    <property type="entry name" value="PRK11431.1"/>
    <property type="match status" value="1"/>
</dbReference>
<dbReference type="EMBL" id="CP067993">
    <property type="protein sequence ID" value="QQQ42159.1"/>
    <property type="molecule type" value="Genomic_DNA"/>
</dbReference>
<dbReference type="GO" id="GO:0005886">
    <property type="term" value="C:plasma membrane"/>
    <property type="evidence" value="ECO:0007669"/>
    <property type="project" value="UniProtKB-SubCell"/>
</dbReference>
<evidence type="ECO:0000256" key="5">
    <source>
        <dbReference type="ARBA" id="ARBA00022989"/>
    </source>
</evidence>
<dbReference type="Gene3D" id="1.10.3730.20">
    <property type="match status" value="1"/>
</dbReference>
<reference evidence="17 20" key="2">
    <citation type="submission" date="2016-05" db="EMBL/GenBank/DDBJ databases">
        <title>Draft Genome Sequences of Stenotrophomonas maltophilia Strains Sm32COP, Sm41DVV, Sm46PAILV, SmF3, SmF22, SmSOFb1 and SmCVFa1, Isolated from Different Manures, in France.</title>
        <authorList>
            <person name="Nazaret S."/>
            <person name="Bodilis J."/>
        </authorList>
    </citation>
    <scope>NUCLEOTIDE SEQUENCE [LARGE SCALE GENOMIC DNA]</scope>
    <source>
        <strain evidence="17 20">Sm41DVV</strain>
    </source>
</reference>
<dbReference type="Proteomes" id="UP000271705">
    <property type="component" value="Unassembled WGS sequence"/>
</dbReference>
<dbReference type="AlphaFoldDB" id="A0A0F5ZMI5"/>
<dbReference type="EMBL" id="JAVSKO010000002">
    <property type="protein sequence ID" value="MDT3467651.1"/>
    <property type="molecule type" value="Genomic_DNA"/>
</dbReference>
<dbReference type="PANTHER" id="PTHR30561:SF0">
    <property type="entry name" value="GUANIDINIUM EXPORTER"/>
    <property type="match status" value="1"/>
</dbReference>
<dbReference type="Proteomes" id="UP000596095">
    <property type="component" value="Chromosome"/>
</dbReference>
<proteinExistence type="inferred from homology"/>
<evidence type="ECO:0000313" key="17">
    <source>
        <dbReference type="EMBL" id="OBU62880.1"/>
    </source>
</evidence>
<keyword evidence="2" id="KW-0813">Transport</keyword>
<reference evidence="12 21" key="1">
    <citation type="submission" date="2015-03" db="EMBL/GenBank/DDBJ databases">
        <title>Draft genome of Stenotrophomonas maltophila isolated from urine specimen.</title>
        <authorList>
            <person name="Murugan N."/>
            <person name="Malathi J."/>
            <person name="Umashankar V."/>
            <person name="Madhavan H."/>
        </authorList>
    </citation>
    <scope>NUCLEOTIDE SEQUENCE [LARGE SCALE GENOMIC DNA]</scope>
    <source>
        <strain evidence="12 21">JMNMN1</strain>
    </source>
</reference>
<dbReference type="Proteomes" id="UP001251948">
    <property type="component" value="Unassembled WGS sequence"/>
</dbReference>
<dbReference type="OMA" id="FFEVGWV"/>
<dbReference type="Proteomes" id="UP000616785">
    <property type="component" value="Unassembled WGS sequence"/>
</dbReference>
<evidence type="ECO:0000313" key="12">
    <source>
        <dbReference type="EMBL" id="KKD56869.1"/>
    </source>
</evidence>
<evidence type="ECO:0000256" key="1">
    <source>
        <dbReference type="ARBA" id="ARBA00004651"/>
    </source>
</evidence>
<dbReference type="Proteomes" id="UP001225498">
    <property type="component" value="Unassembled WGS sequence"/>
</dbReference>
<gene>
    <name evidence="11" type="primary">sugE</name>
    <name evidence="17" type="ORF">A9K56_04330</name>
    <name evidence="19" type="ORF">EKL94_12970</name>
    <name evidence="13" type="ORF">I5U57_03690</name>
    <name evidence="14" type="ORF">I5U67_10525</name>
    <name evidence="18" type="ORF">JJL50_19815</name>
    <name evidence="11" type="ORF">REH87_003428</name>
    <name evidence="15" type="ORF">ROV92_06530</name>
    <name evidence="16" type="ORF">U4I38_00115</name>
    <name evidence="12" type="ORF">VM57_18095</name>
</gene>
<reference evidence="16" key="8">
    <citation type="submission" date="2023-12" db="EMBL/GenBank/DDBJ databases">
        <title>'Antibacterial potential of Stenotrophomonas maltophilia cystic fibrosis isolates' (manuscript under preparation).</title>
        <authorList>
            <person name="Crisan C.V."/>
            <person name="Pettis M."/>
            <person name="Goldberg J.B."/>
        </authorList>
    </citation>
    <scope>NUCLEOTIDE SEQUENCE</scope>
    <source>
        <strain evidence="16">CCV129</strain>
    </source>
</reference>
<keyword evidence="6 10" id="KW-0472">Membrane</keyword>
<organism evidence="12 21">
    <name type="scientific">Stenotrophomonas maltophilia</name>
    <name type="common">Pseudomonas maltophilia</name>
    <name type="synonym">Xanthomonas maltophilia</name>
    <dbReference type="NCBI Taxonomy" id="40324"/>
    <lineage>
        <taxon>Bacteria</taxon>
        <taxon>Pseudomonadati</taxon>
        <taxon>Pseudomonadota</taxon>
        <taxon>Gammaproteobacteria</taxon>
        <taxon>Lysobacterales</taxon>
        <taxon>Lysobacteraceae</taxon>
        <taxon>Stenotrophomonas</taxon>
        <taxon>Stenotrophomonas maltophilia group</taxon>
    </lineage>
</organism>
<evidence type="ECO:0000313" key="18">
    <source>
        <dbReference type="EMBL" id="QQQ42159.1"/>
    </source>
</evidence>
<dbReference type="EMBL" id="JAXRVB010000001">
    <property type="protein sequence ID" value="MDZ5762868.1"/>
    <property type="molecule type" value="Genomic_DNA"/>
</dbReference>
<evidence type="ECO:0000313" key="19">
    <source>
        <dbReference type="EMBL" id="RTQ88496.1"/>
    </source>
</evidence>
<dbReference type="EMBL" id="ABLTIR010000098">
    <property type="protein sequence ID" value="EKZ1928385.1"/>
    <property type="molecule type" value="Genomic_DNA"/>
</dbReference>
<comment type="similarity">
    <text evidence="7">Belongs to the drug/metabolite transporter (DMT) superfamily. Small multidrug resistance (SMR) (TC 2.A.7.1) family. Gdx/SugE subfamily.</text>
</comment>
<dbReference type="Proteomes" id="UP001288387">
    <property type="component" value="Unassembled WGS sequence"/>
</dbReference>
<evidence type="ECO:0000313" key="13">
    <source>
        <dbReference type="EMBL" id="MBH1638553.1"/>
    </source>
</evidence>
<evidence type="ECO:0000256" key="3">
    <source>
        <dbReference type="ARBA" id="ARBA00022475"/>
    </source>
</evidence>
<dbReference type="InterPro" id="IPR037185">
    <property type="entry name" value="EmrE-like"/>
</dbReference>
<feature type="transmembrane region" description="Helical" evidence="10">
    <location>
        <begin position="29"/>
        <end position="46"/>
    </location>
</feature>
<dbReference type="eggNOG" id="COG2076">
    <property type="taxonomic scope" value="Bacteria"/>
</dbReference>
<dbReference type="Proteomes" id="UP000625930">
    <property type="component" value="Unassembled WGS sequence"/>
</dbReference>
<evidence type="ECO:0000313" key="22">
    <source>
        <dbReference type="Proteomes" id="UP000271705"/>
    </source>
</evidence>
<accession>A0A0F5ZMI5</accession>
<evidence type="ECO:0000313" key="20">
    <source>
        <dbReference type="Proteomes" id="UP000092125"/>
    </source>
</evidence>
<evidence type="ECO:0000313" key="14">
    <source>
        <dbReference type="EMBL" id="MBH1652606.1"/>
    </source>
</evidence>
<evidence type="ECO:0000256" key="9">
    <source>
        <dbReference type="RuleBase" id="RU003942"/>
    </source>
</evidence>
<dbReference type="FunFam" id="1.10.3730.20:FF:000001">
    <property type="entry name" value="Quaternary ammonium compound resistance transporter SugE"/>
    <property type="match status" value="1"/>
</dbReference>
<dbReference type="OrthoDB" id="9808638at2"/>
<sequence length="106" mass="11011">MPWIYLLLAGLFEIGFALGMKYSEGFSKPLPTAATVVSALISLYLMSQAMKSIPVGTAYAIWTGIGAMGVAVLGIYLFNDSASPARLACVGLIVAGVIGLKLVSPN</sequence>
<evidence type="ECO:0000313" key="15">
    <source>
        <dbReference type="EMBL" id="MDT3467651.1"/>
    </source>
</evidence>
<dbReference type="InterPro" id="IPR000390">
    <property type="entry name" value="Small_drug/metabolite_transptr"/>
</dbReference>
<comment type="subcellular location">
    <subcellularLocation>
        <location evidence="1 9">Cell membrane</location>
        <topology evidence="1 9">Multi-pass membrane protein</topology>
    </subcellularLocation>
</comment>
<keyword evidence="3" id="KW-1003">Cell membrane</keyword>
<dbReference type="PANTHER" id="PTHR30561">
    <property type="entry name" value="SMR FAMILY PROTON-DEPENDENT DRUG EFFLUX TRANSPORTER SUGE"/>
    <property type="match status" value="1"/>
</dbReference>
<reference evidence="15" key="6">
    <citation type="submission" date="2023-07" db="EMBL/GenBank/DDBJ databases">
        <title>Comparative genomics of clinical Stenotrophomonas maltophilia isolates reveals regions of diversity which correlate with colonization and persistence in vivo.</title>
        <authorList>
            <person name="Mcdaniel M.S."/>
            <person name="Swords W.E."/>
            <person name="Sumpter N.A."/>
            <person name="Lindgren N.R."/>
            <person name="Billiot C.E."/>
        </authorList>
    </citation>
    <scope>NUCLEOTIDE SEQUENCE</scope>
    <source>
        <strain evidence="15">Ism4</strain>
    </source>
</reference>
<dbReference type="GO" id="GO:0022857">
    <property type="term" value="F:transmembrane transporter activity"/>
    <property type="evidence" value="ECO:0007669"/>
    <property type="project" value="InterPro"/>
</dbReference>
<dbReference type="RefSeq" id="WP_005411314.1">
    <property type="nucleotide sequence ID" value="NZ_AP021867.1"/>
</dbReference>
<dbReference type="EMBL" id="JADUNO010000007">
    <property type="protein sequence ID" value="MBH1638553.1"/>
    <property type="molecule type" value="Genomic_DNA"/>
</dbReference>
<dbReference type="InterPro" id="IPR045324">
    <property type="entry name" value="Small_multidrug_res"/>
</dbReference>
<evidence type="ECO:0000256" key="8">
    <source>
        <dbReference type="ARBA" id="ARBA00039168"/>
    </source>
</evidence>
<dbReference type="Proteomes" id="UP000243478">
    <property type="component" value="Unassembled WGS sequence"/>
</dbReference>
<dbReference type="EMBL" id="JADUNP010000018">
    <property type="protein sequence ID" value="MBH1652606.1"/>
    <property type="molecule type" value="Genomic_DNA"/>
</dbReference>
<name>A0A0F5ZMI5_STEMA</name>
<dbReference type="SUPFAM" id="SSF103481">
    <property type="entry name" value="Multidrug resistance efflux transporter EmrE"/>
    <property type="match status" value="1"/>
</dbReference>
<evidence type="ECO:0000256" key="6">
    <source>
        <dbReference type="ARBA" id="ARBA00023136"/>
    </source>
</evidence>
<keyword evidence="5 10" id="KW-1133">Transmembrane helix</keyword>
<evidence type="ECO:0000256" key="4">
    <source>
        <dbReference type="ARBA" id="ARBA00022692"/>
    </source>
</evidence>
<reference evidence="11" key="7">
    <citation type="submission" date="2023-08" db="EMBL/GenBank/DDBJ databases">
        <authorList>
            <consortium name="Clinical and Environmental Microbiology Branch: Whole genome sequencing antimicrobial resistance pathogens in the healthcare setting"/>
        </authorList>
    </citation>
    <scope>NUCLEOTIDE SEQUENCE</scope>
    <source>
        <strain evidence="11">2023CJ-00293</strain>
    </source>
</reference>
<dbReference type="Pfam" id="PF00893">
    <property type="entry name" value="Multi_Drug_Res"/>
    <property type="match status" value="1"/>
</dbReference>
<protein>
    <recommendedName>
        <fullName evidence="8">Guanidinium exporter</fullName>
    </recommendedName>
</protein>
<reference evidence="18 23" key="5">
    <citation type="submission" date="2021-01" db="EMBL/GenBank/DDBJ databases">
        <title>Genome Characterization of a novel Stenotrophomonas isolate with high keratinase activity.</title>
        <authorList>
            <person name="Cao Z.-J."/>
        </authorList>
    </citation>
    <scope>NUCLEOTIDE SEQUENCE [LARGE SCALE GENOMIC DNA]</scope>
    <source>
        <strain evidence="18 23">DHHJ</strain>
    </source>
</reference>
<reference evidence="19 22" key="3">
    <citation type="submission" date="2018-12" db="EMBL/GenBank/DDBJ databases">
        <authorList>
            <person name="Kartti S."/>
            <person name="Manni A."/>
            <person name="Chemao El Fihri M.W."/>
            <person name="Laamarti M."/>
            <person name="Temsamani L."/>
            <person name="El Jamali J.E."/>
            <person name="Ouadghiri M."/>
            <person name="Ibrahimi A."/>
            <person name="Filati-Maltouf A."/>
        </authorList>
    </citation>
    <scope>NUCLEOTIDE SEQUENCE [LARGE SCALE GENOMIC DNA]</scope>
    <source>
        <strain evidence="19 22">MDMC339</strain>
    </source>
</reference>
<evidence type="ECO:0000256" key="7">
    <source>
        <dbReference type="ARBA" id="ARBA00038151"/>
    </source>
</evidence>
<dbReference type="GO" id="GO:1990961">
    <property type="term" value="P:xenobiotic detoxification by transmembrane export across the plasma membrane"/>
    <property type="evidence" value="ECO:0007669"/>
    <property type="project" value="UniProtKB-ARBA"/>
</dbReference>
<evidence type="ECO:0000256" key="10">
    <source>
        <dbReference type="SAM" id="Phobius"/>
    </source>
</evidence>
<dbReference type="PATRIC" id="fig|40324.126.peg.4076"/>